<keyword evidence="4 10" id="KW-0136">Cellulose degradation</keyword>
<keyword evidence="3 8" id="KW-0378">Hydrolase</keyword>
<keyword evidence="6 8" id="KW-0326">Glycosidase</keyword>
<dbReference type="AlphaFoldDB" id="A0A498IMJ3"/>
<evidence type="ECO:0000256" key="8">
    <source>
        <dbReference type="PROSITE-ProRule" id="PRU10059"/>
    </source>
</evidence>
<evidence type="ECO:0000259" key="13">
    <source>
        <dbReference type="Pfam" id="PF00759"/>
    </source>
</evidence>
<evidence type="ECO:0000256" key="3">
    <source>
        <dbReference type="ARBA" id="ARBA00022801"/>
    </source>
</evidence>
<evidence type="ECO:0000313" key="15">
    <source>
        <dbReference type="Proteomes" id="UP000290289"/>
    </source>
</evidence>
<feature type="transmembrane region" description="Helical" evidence="12">
    <location>
        <begin position="71"/>
        <end position="93"/>
    </location>
</feature>
<evidence type="ECO:0000256" key="5">
    <source>
        <dbReference type="ARBA" id="ARBA00023277"/>
    </source>
</evidence>
<dbReference type="PANTHER" id="PTHR22298">
    <property type="entry name" value="ENDO-1,4-BETA-GLUCANASE"/>
    <property type="match status" value="1"/>
</dbReference>
<evidence type="ECO:0000256" key="11">
    <source>
        <dbReference type="SAM" id="MobiDB-lite"/>
    </source>
</evidence>
<dbReference type="GO" id="GO:0008810">
    <property type="term" value="F:cellulase activity"/>
    <property type="evidence" value="ECO:0007669"/>
    <property type="project" value="UniProtKB-EC"/>
</dbReference>
<dbReference type="GO" id="GO:0030245">
    <property type="term" value="P:cellulose catabolic process"/>
    <property type="evidence" value="ECO:0007669"/>
    <property type="project" value="UniProtKB-KW"/>
</dbReference>
<dbReference type="PROSITE" id="PS00698">
    <property type="entry name" value="GH9_3"/>
    <property type="match status" value="1"/>
</dbReference>
<proteinExistence type="inferred from homology"/>
<feature type="active site" evidence="9">
    <location>
        <position position="560"/>
    </location>
</feature>
<comment type="caution">
    <text evidence="14">The sequence shown here is derived from an EMBL/GenBank/DDBJ whole genome shotgun (WGS) entry which is preliminary data.</text>
</comment>
<evidence type="ECO:0000256" key="2">
    <source>
        <dbReference type="ARBA" id="ARBA00007072"/>
    </source>
</evidence>
<evidence type="ECO:0000256" key="12">
    <source>
        <dbReference type="SAM" id="Phobius"/>
    </source>
</evidence>
<sequence length="618" mass="68117">MKRDDIRHGGGGPLEIEAEDGAGTGAPPSDKVKQGWLLKPENKDDERSIDEKKKRTMFTSMRKICCAKYSVTVRSVVVVGILAALITLIVKLAQRSRHHVHPSVPDNYTTALHQALFFFNAQRSGKLPKYNNVSWRGDSCLSDGNSNTKNLIGGYYDGGDASKFSFPASFAITMLSWSVIEYSAKYAALGELDHVKGIIKWGTDYLLNTFNSSAADSIFNVVADVRGGDDTDSSGGGDQEKTRNCWIRPEDIDHPRTGQECYNCPALAAEMASALASASIVFKDNTNYSKKLVHGADLLFKFANKGQGAKDTGSADASSPIYNSTGFWDEFLWGGSWLYLATGNLSYLQLVTNPDLGAHGKVLWTDPKNRVLSWDNKHAGAFLLLSRLRLFLNYGYPYEEMLRTYHSQIDETMCSYLPVFTSFNRTKGGLIQLNNGRPRPLQYVVYAAFLAQLYSDYVDAISAPGWHCGSNFYPTEELRRFARTQIDYIIGKNPRGISYIVGFGERFPQQVHHRGASIPKNKIKYGCKGGLKWRDSKKPNPNIIVGAMVAGPDEHDNFQDVRSNYNYTEPTLAGNAGLVAALVALSTGNPAGVDKNSMFYAVPPLPSPPPPPPSPWIP</sequence>
<dbReference type="STRING" id="3750.A0A498IMJ3"/>
<evidence type="ECO:0000256" key="7">
    <source>
        <dbReference type="ARBA" id="ARBA00023326"/>
    </source>
</evidence>
<dbReference type="SUPFAM" id="SSF48208">
    <property type="entry name" value="Six-hairpin glycosidases"/>
    <property type="match status" value="1"/>
</dbReference>
<dbReference type="Gene3D" id="1.50.10.10">
    <property type="match status" value="1"/>
</dbReference>
<comment type="catalytic activity">
    <reaction evidence="1 10">
        <text>Endohydrolysis of (1-&gt;4)-beta-D-glucosidic linkages in cellulose, lichenin and cereal beta-D-glucans.</text>
        <dbReference type="EC" id="3.2.1.4"/>
    </reaction>
</comment>
<dbReference type="Pfam" id="PF00759">
    <property type="entry name" value="Glyco_hydro_9"/>
    <property type="match status" value="1"/>
</dbReference>
<protein>
    <recommendedName>
        <fullName evidence="10">Endoglucanase</fullName>
        <ecNumber evidence="10">3.2.1.4</ecNumber>
    </recommendedName>
</protein>
<evidence type="ECO:0000313" key="14">
    <source>
        <dbReference type="EMBL" id="RXH83257.1"/>
    </source>
</evidence>
<evidence type="ECO:0000256" key="4">
    <source>
        <dbReference type="ARBA" id="ARBA00023001"/>
    </source>
</evidence>
<feature type="domain" description="Glycoside hydrolase family 9" evidence="13">
    <location>
        <begin position="108"/>
        <end position="582"/>
    </location>
</feature>
<feature type="compositionally biased region" description="Basic and acidic residues" evidence="11">
    <location>
        <begin position="40"/>
        <end position="50"/>
    </location>
</feature>
<evidence type="ECO:0000256" key="10">
    <source>
        <dbReference type="RuleBase" id="RU361166"/>
    </source>
</evidence>
<dbReference type="PROSITE" id="PS00592">
    <property type="entry name" value="GH9_2"/>
    <property type="match status" value="1"/>
</dbReference>
<dbReference type="InterPro" id="IPR033126">
    <property type="entry name" value="Glyco_hydro_9_Asp/Glu_AS"/>
</dbReference>
<dbReference type="InterPro" id="IPR008928">
    <property type="entry name" value="6-hairpin_glycosidase_sf"/>
</dbReference>
<keyword evidence="12" id="KW-0812">Transmembrane</keyword>
<dbReference type="InterPro" id="IPR012341">
    <property type="entry name" value="6hp_glycosidase-like_sf"/>
</dbReference>
<reference evidence="14 15" key="1">
    <citation type="submission" date="2018-10" db="EMBL/GenBank/DDBJ databases">
        <title>A high-quality apple genome assembly.</title>
        <authorList>
            <person name="Hu J."/>
        </authorList>
    </citation>
    <scope>NUCLEOTIDE SEQUENCE [LARGE SCALE GENOMIC DNA]</scope>
    <source>
        <strain evidence="15">cv. HFTH1</strain>
        <tissue evidence="14">Young leaf</tissue>
    </source>
</reference>
<dbReference type="Proteomes" id="UP000290289">
    <property type="component" value="Chromosome 11"/>
</dbReference>
<comment type="similarity">
    <text evidence="2 8 10">Belongs to the glycosyl hydrolase 9 (cellulase E) family.</text>
</comment>
<dbReference type="FunFam" id="1.50.10.10:FF:000020">
    <property type="entry name" value="Endoglucanase"/>
    <property type="match status" value="1"/>
</dbReference>
<keyword evidence="7 8" id="KW-0624">Polysaccharide degradation</keyword>
<organism evidence="14 15">
    <name type="scientific">Malus domestica</name>
    <name type="common">Apple</name>
    <name type="synonym">Pyrus malus</name>
    <dbReference type="NCBI Taxonomy" id="3750"/>
    <lineage>
        <taxon>Eukaryota</taxon>
        <taxon>Viridiplantae</taxon>
        <taxon>Streptophyta</taxon>
        <taxon>Embryophyta</taxon>
        <taxon>Tracheophyta</taxon>
        <taxon>Spermatophyta</taxon>
        <taxon>Magnoliopsida</taxon>
        <taxon>eudicotyledons</taxon>
        <taxon>Gunneridae</taxon>
        <taxon>Pentapetalae</taxon>
        <taxon>rosids</taxon>
        <taxon>fabids</taxon>
        <taxon>Rosales</taxon>
        <taxon>Rosaceae</taxon>
        <taxon>Amygdaloideae</taxon>
        <taxon>Maleae</taxon>
        <taxon>Malus</taxon>
    </lineage>
</organism>
<accession>A0A498IMJ3</accession>
<gene>
    <name evidence="14" type="ORF">DVH24_003755</name>
</gene>
<keyword evidence="5 8" id="KW-0119">Carbohydrate metabolism</keyword>
<keyword evidence="12" id="KW-0472">Membrane</keyword>
<keyword evidence="15" id="KW-1185">Reference proteome</keyword>
<evidence type="ECO:0000256" key="6">
    <source>
        <dbReference type="ARBA" id="ARBA00023295"/>
    </source>
</evidence>
<dbReference type="EC" id="3.2.1.4" evidence="10"/>
<evidence type="ECO:0000256" key="1">
    <source>
        <dbReference type="ARBA" id="ARBA00000966"/>
    </source>
</evidence>
<feature type="active site" evidence="9">
    <location>
        <position position="569"/>
    </location>
</feature>
<name>A0A498IMJ3_MALDO</name>
<feature type="region of interest" description="Disordered" evidence="11">
    <location>
        <begin position="1"/>
        <end position="50"/>
    </location>
</feature>
<dbReference type="InterPro" id="IPR018221">
    <property type="entry name" value="Glyco_hydro_9_His_AS"/>
</dbReference>
<evidence type="ECO:0000256" key="9">
    <source>
        <dbReference type="PROSITE-ProRule" id="PRU10060"/>
    </source>
</evidence>
<dbReference type="InterPro" id="IPR001701">
    <property type="entry name" value="Glyco_hydro_9"/>
</dbReference>
<dbReference type="EMBL" id="RDQH01000337">
    <property type="protein sequence ID" value="RXH83257.1"/>
    <property type="molecule type" value="Genomic_DNA"/>
</dbReference>
<keyword evidence="12" id="KW-1133">Transmembrane helix</keyword>
<feature type="active site" evidence="8">
    <location>
        <position position="512"/>
    </location>
</feature>